<dbReference type="InterPro" id="IPR007219">
    <property type="entry name" value="XnlR_reg_dom"/>
</dbReference>
<dbReference type="InterPro" id="IPR052761">
    <property type="entry name" value="Fungal_Detox/Toxin_TFs"/>
</dbReference>
<dbReference type="AlphaFoldDB" id="A0A9W8RPZ9"/>
<comment type="caution">
    <text evidence="4">The sequence shown here is derived from an EMBL/GenBank/DDBJ whole genome shotgun (WGS) entry which is preliminary data.</text>
</comment>
<dbReference type="GO" id="GO:0008270">
    <property type="term" value="F:zinc ion binding"/>
    <property type="evidence" value="ECO:0007669"/>
    <property type="project" value="InterPro"/>
</dbReference>
<dbReference type="GO" id="GO:0003677">
    <property type="term" value="F:DNA binding"/>
    <property type="evidence" value="ECO:0007669"/>
    <property type="project" value="InterPro"/>
</dbReference>
<dbReference type="Pfam" id="PF04082">
    <property type="entry name" value="Fungal_trans"/>
    <property type="match status" value="1"/>
</dbReference>
<gene>
    <name evidence="4" type="ORF">NW762_012788</name>
</gene>
<dbReference type="GO" id="GO:0006351">
    <property type="term" value="P:DNA-templated transcription"/>
    <property type="evidence" value="ECO:0007669"/>
    <property type="project" value="InterPro"/>
</dbReference>
<dbReference type="EMBL" id="JAOQAZ010000036">
    <property type="protein sequence ID" value="KAJ4248451.1"/>
    <property type="molecule type" value="Genomic_DNA"/>
</dbReference>
<proteinExistence type="predicted"/>
<sequence>MFTEKTHQLQHGHGDNLRSGRPNETLPDTIDPTQLSLPSPSSSTDGTDQRHGFEVLEQFLMNSDHATLHDSTHDHSTSTLESGVTDTHYQAHNKSIIEQESPSVSSPTLLSQPGNQRKSFHECQSSLLESHKGTNTFVIHSYYPFASAEVLGSLTPEDMTFLEKRGSFHLPSRNAMGQFMREYFLHVHPLLPLLDENEFWTMYDAKPEYLAPQKTISLFLLQAMLFVSSAAGLPAPYVPLTTLHDLGCSSVREARAKFYAKAKALFDIDTRRDHISRAQGALILTYHTTSLRDEANTYWLSTAVYLARCARADYYAEVDGDTKDKAPLKRLWWSCVVRDRIMSLGLQRPMCIGQSDFDFNQSGLTELDFEGEIDGSQVYGPAIKRILAQLAVSLCEFSTILNPILSITYPRKAVSPSEDPLNDIGLFESHVARLDSWHDGVGSTLNIPEQAGMHDSLTLFTAASNIYYK</sequence>
<dbReference type="SMART" id="SM00906">
    <property type="entry name" value="Fungal_trans"/>
    <property type="match status" value="1"/>
</dbReference>
<dbReference type="PANTHER" id="PTHR47425">
    <property type="entry name" value="FARB-RELATED"/>
    <property type="match status" value="1"/>
</dbReference>
<evidence type="ECO:0000313" key="4">
    <source>
        <dbReference type="EMBL" id="KAJ4248451.1"/>
    </source>
</evidence>
<feature type="region of interest" description="Disordered" evidence="2">
    <location>
        <begin position="1"/>
        <end position="49"/>
    </location>
</feature>
<dbReference type="CDD" id="cd12148">
    <property type="entry name" value="fungal_TF_MHR"/>
    <property type="match status" value="1"/>
</dbReference>
<dbReference type="Proteomes" id="UP001152049">
    <property type="component" value="Unassembled WGS sequence"/>
</dbReference>
<dbReference type="PANTHER" id="PTHR47425:SF2">
    <property type="entry name" value="FARB-RELATED"/>
    <property type="match status" value="1"/>
</dbReference>
<protein>
    <recommendedName>
        <fullName evidence="3">Xylanolytic transcriptional activator regulatory domain-containing protein</fullName>
    </recommendedName>
</protein>
<organism evidence="4 5">
    <name type="scientific">Fusarium torreyae</name>
    <dbReference type="NCBI Taxonomy" id="1237075"/>
    <lineage>
        <taxon>Eukaryota</taxon>
        <taxon>Fungi</taxon>
        <taxon>Dikarya</taxon>
        <taxon>Ascomycota</taxon>
        <taxon>Pezizomycotina</taxon>
        <taxon>Sordariomycetes</taxon>
        <taxon>Hypocreomycetidae</taxon>
        <taxon>Hypocreales</taxon>
        <taxon>Nectriaceae</taxon>
        <taxon>Fusarium</taxon>
    </lineage>
</organism>
<evidence type="ECO:0000256" key="2">
    <source>
        <dbReference type="SAM" id="MobiDB-lite"/>
    </source>
</evidence>
<name>A0A9W8RPZ9_9HYPO</name>
<evidence type="ECO:0000313" key="5">
    <source>
        <dbReference type="Proteomes" id="UP001152049"/>
    </source>
</evidence>
<evidence type="ECO:0000259" key="3">
    <source>
        <dbReference type="SMART" id="SM00906"/>
    </source>
</evidence>
<dbReference type="OrthoDB" id="5121955at2759"/>
<accession>A0A9W8RPZ9</accession>
<evidence type="ECO:0000256" key="1">
    <source>
        <dbReference type="ARBA" id="ARBA00023242"/>
    </source>
</evidence>
<feature type="region of interest" description="Disordered" evidence="2">
    <location>
        <begin position="97"/>
        <end position="117"/>
    </location>
</feature>
<keyword evidence="5" id="KW-1185">Reference proteome</keyword>
<keyword evidence="1" id="KW-0539">Nucleus</keyword>
<feature type="compositionally biased region" description="Basic and acidic residues" evidence="2">
    <location>
        <begin position="1"/>
        <end position="18"/>
    </location>
</feature>
<feature type="domain" description="Xylanolytic transcriptional activator regulatory" evidence="3">
    <location>
        <begin position="296"/>
        <end position="370"/>
    </location>
</feature>
<reference evidence="4" key="1">
    <citation type="submission" date="2022-09" db="EMBL/GenBank/DDBJ databases">
        <title>Fusarium specimens isolated from Avocado Roots.</title>
        <authorList>
            <person name="Stajich J."/>
            <person name="Roper C."/>
            <person name="Heimlech-Rivalta G."/>
        </authorList>
    </citation>
    <scope>NUCLEOTIDE SEQUENCE</scope>
    <source>
        <strain evidence="4">CF00136</strain>
    </source>
</reference>